<keyword evidence="1" id="KW-1133">Transmembrane helix</keyword>
<evidence type="ECO:0000256" key="1">
    <source>
        <dbReference type="SAM" id="Phobius"/>
    </source>
</evidence>
<keyword evidence="1" id="KW-0812">Transmembrane</keyword>
<proteinExistence type="predicted"/>
<dbReference type="AlphaFoldDB" id="A0A7W2ERZ5"/>
<protein>
    <recommendedName>
        <fullName evidence="4">Tfp pilus assembly protein PilX</fullName>
    </recommendedName>
</protein>
<feature type="transmembrane region" description="Helical" evidence="1">
    <location>
        <begin position="20"/>
        <end position="40"/>
    </location>
</feature>
<dbReference type="EMBL" id="JACEZT010000006">
    <property type="protein sequence ID" value="MBA5637540.1"/>
    <property type="molecule type" value="Genomic_DNA"/>
</dbReference>
<gene>
    <name evidence="2" type="ORF">H3H37_10795</name>
</gene>
<sequence>MEALMSLPHTMPRACRQAGVALPVMLIMLTVMLIGSIYLLKSSTSTTLTTANLAYDSSLSKAADLGVHTAFAWLKGLPSKAVLTADVPAQGYVATLNGAWTVSSPAFWAGSVTIADTAGNQVEYVIHRMCDFAGAYNDVGPPKNNCMLSAAKSAVAAPTPVGSSLASNAPSYQGQPQLHYVVTARIAGPRGGNVVTQAVVMMGP</sequence>
<evidence type="ECO:0000313" key="3">
    <source>
        <dbReference type="Proteomes" id="UP000534388"/>
    </source>
</evidence>
<organism evidence="2 3">
    <name type="scientific">Rugamonas brunnea</name>
    <dbReference type="NCBI Taxonomy" id="2758569"/>
    <lineage>
        <taxon>Bacteria</taxon>
        <taxon>Pseudomonadati</taxon>
        <taxon>Pseudomonadota</taxon>
        <taxon>Betaproteobacteria</taxon>
        <taxon>Burkholderiales</taxon>
        <taxon>Oxalobacteraceae</taxon>
        <taxon>Telluria group</taxon>
        <taxon>Rugamonas</taxon>
    </lineage>
</organism>
<evidence type="ECO:0008006" key="4">
    <source>
        <dbReference type="Google" id="ProtNLM"/>
    </source>
</evidence>
<accession>A0A7W2ERZ5</accession>
<name>A0A7W2ERZ5_9BURK</name>
<reference evidence="2 3" key="1">
    <citation type="submission" date="2020-07" db="EMBL/GenBank/DDBJ databases">
        <title>Novel species isolated from subtropical streams in China.</title>
        <authorList>
            <person name="Lu H."/>
        </authorList>
    </citation>
    <scope>NUCLEOTIDE SEQUENCE [LARGE SCALE GENOMIC DNA]</scope>
    <source>
        <strain evidence="2 3">LX20W</strain>
    </source>
</reference>
<keyword evidence="3" id="KW-1185">Reference proteome</keyword>
<dbReference type="Proteomes" id="UP000534388">
    <property type="component" value="Unassembled WGS sequence"/>
</dbReference>
<comment type="caution">
    <text evidence="2">The sequence shown here is derived from an EMBL/GenBank/DDBJ whole genome shotgun (WGS) entry which is preliminary data.</text>
</comment>
<evidence type="ECO:0000313" key="2">
    <source>
        <dbReference type="EMBL" id="MBA5637540.1"/>
    </source>
</evidence>
<keyword evidence="1" id="KW-0472">Membrane</keyword>